<dbReference type="InterPro" id="IPR019587">
    <property type="entry name" value="Polyketide_cyclase/dehydratase"/>
</dbReference>
<dbReference type="Gene3D" id="3.30.530.20">
    <property type="match status" value="1"/>
</dbReference>
<dbReference type="OrthoDB" id="72630at2"/>
<dbReference type="CDD" id="cd07812">
    <property type="entry name" value="SRPBCC"/>
    <property type="match status" value="1"/>
</dbReference>
<name>A0A3S9AAA8_9BACL</name>
<keyword evidence="2" id="KW-1185">Reference proteome</keyword>
<dbReference type="KEGG" id="palb:EJC50_25285"/>
<protein>
    <submittedName>
        <fullName evidence="1">SRPBCC family protein</fullName>
    </submittedName>
</protein>
<accession>A0A3S9AAA8</accession>
<evidence type="ECO:0000313" key="1">
    <source>
        <dbReference type="EMBL" id="AZN42633.1"/>
    </source>
</evidence>
<reference evidence="2" key="1">
    <citation type="submission" date="2018-12" db="EMBL/GenBank/DDBJ databases">
        <title>Genome sequence of Peanibacillus sp.</title>
        <authorList>
            <person name="Subramani G."/>
            <person name="Srinivasan S."/>
            <person name="Kim M.K."/>
        </authorList>
    </citation>
    <scope>NUCLEOTIDE SEQUENCE [LARGE SCALE GENOMIC DNA]</scope>
    <source>
        <strain evidence="2">18JY67-1</strain>
    </source>
</reference>
<dbReference type="AlphaFoldDB" id="A0A3S9AAA8"/>
<organism evidence="1 2">
    <name type="scientific">Paenibacillus albus</name>
    <dbReference type="NCBI Taxonomy" id="2495582"/>
    <lineage>
        <taxon>Bacteria</taxon>
        <taxon>Bacillati</taxon>
        <taxon>Bacillota</taxon>
        <taxon>Bacilli</taxon>
        <taxon>Bacillales</taxon>
        <taxon>Paenibacillaceae</taxon>
        <taxon>Paenibacillus</taxon>
    </lineage>
</organism>
<gene>
    <name evidence="1" type="ORF">EJC50_25285</name>
</gene>
<dbReference type="InterPro" id="IPR023393">
    <property type="entry name" value="START-like_dom_sf"/>
</dbReference>
<proteinExistence type="predicted"/>
<dbReference type="EMBL" id="CP034437">
    <property type="protein sequence ID" value="AZN42633.1"/>
    <property type="molecule type" value="Genomic_DNA"/>
</dbReference>
<sequence length="160" mass="18792">MLTTTITWRLVLMKVNQFEQSILIQTPIETAFAFLVDFQNLKQLQPFVTRVNTTPTNKKNVVRLEVTERIVMFGFLPVNTTVPSIVHILPEESRIRFETKAFPKIHIQNEFSLQNDVGQTRVVEKATFICPSYVERFAFKQFTFAHHKMFAQLKMQLEER</sequence>
<dbReference type="Proteomes" id="UP000272528">
    <property type="component" value="Chromosome"/>
</dbReference>
<dbReference type="Pfam" id="PF10604">
    <property type="entry name" value="Polyketide_cyc2"/>
    <property type="match status" value="1"/>
</dbReference>
<evidence type="ECO:0000313" key="2">
    <source>
        <dbReference type="Proteomes" id="UP000272528"/>
    </source>
</evidence>
<dbReference type="SUPFAM" id="SSF55961">
    <property type="entry name" value="Bet v1-like"/>
    <property type="match status" value="1"/>
</dbReference>